<dbReference type="GO" id="GO:0005737">
    <property type="term" value="C:cytoplasm"/>
    <property type="evidence" value="ECO:0007669"/>
    <property type="project" value="TreeGrafter"/>
</dbReference>
<dbReference type="SUPFAM" id="SSF56235">
    <property type="entry name" value="N-terminal nucleophile aminohydrolases (Ntn hydrolases)"/>
    <property type="match status" value="1"/>
</dbReference>
<gene>
    <name evidence="3" type="ordered locus">Psta_3874</name>
</gene>
<sequence length="323" mass="34627">MSVTITPRVIASHNGLAGAERTYAELLAGARPVEACVRGVTLIEDDPLEHSVGIGGIPNEEGVVQLDAAVMDGTLHRGAGVAALEGIRNPAQVALKLLEQTHRVLLVGEGAQKFALANGFPTENLLTDKARRIWMHWKRTRSNIDDWKHPEQVDDDVAEWFRTQYTGASGYGKVGTVHVAAIDATGQMGCCTSTSGHSFKLAGRVGDSPILGAGLFADSEAGTCGSIGHGEANLENCSSFACVEMMRGGMSPEAAGMKMLERIARITRPEQKDDQGRPKFNLWLFLLAPDGRYAGVTMWGPKTYALVDADGARLLPCRALFTR</sequence>
<proteinExistence type="predicted"/>
<evidence type="ECO:0000313" key="4">
    <source>
        <dbReference type="Proteomes" id="UP000001887"/>
    </source>
</evidence>
<dbReference type="eggNOG" id="COG1446">
    <property type="taxonomic scope" value="Bacteria"/>
</dbReference>
<dbReference type="AlphaFoldDB" id="D2R144"/>
<evidence type="ECO:0000313" key="3">
    <source>
        <dbReference type="EMBL" id="ADB18529.1"/>
    </source>
</evidence>
<dbReference type="InterPro" id="IPR000246">
    <property type="entry name" value="Peptidase_T2"/>
</dbReference>
<evidence type="ECO:0000256" key="2">
    <source>
        <dbReference type="PIRSR" id="PIRSR600246-3"/>
    </source>
</evidence>
<dbReference type="Gene3D" id="3.60.20.30">
    <property type="entry name" value="(Glycosyl)asparaginase"/>
    <property type="match status" value="1"/>
</dbReference>
<dbReference type="HOGENOM" id="CLU_021603_0_1_0"/>
<protein>
    <submittedName>
        <fullName evidence="3">N(4)-(Beta-N-acetylglucosaminyl)-L-asparaginase</fullName>
        <ecNumber evidence="3">3.5.1.26</ecNumber>
    </submittedName>
</protein>
<accession>D2R144</accession>
<evidence type="ECO:0000256" key="1">
    <source>
        <dbReference type="PIRSR" id="PIRSR600246-1"/>
    </source>
</evidence>
<keyword evidence="3" id="KW-0378">Hydrolase</keyword>
<dbReference type="Pfam" id="PF01112">
    <property type="entry name" value="Asparaginase_2"/>
    <property type="match status" value="1"/>
</dbReference>
<dbReference type="Proteomes" id="UP000001887">
    <property type="component" value="Chromosome"/>
</dbReference>
<name>D2R144_PIRSD</name>
<dbReference type="PANTHER" id="PTHR10188:SF6">
    <property type="entry name" value="N(4)-(BETA-N-ACETYLGLUCOSAMINYL)-L-ASPARAGINASE"/>
    <property type="match status" value="1"/>
</dbReference>
<feature type="site" description="Cleavage; by autolysis" evidence="2">
    <location>
        <begin position="175"/>
        <end position="176"/>
    </location>
</feature>
<feature type="active site" description="Nucleophile" evidence="1">
    <location>
        <position position="176"/>
    </location>
</feature>
<dbReference type="EMBL" id="CP001848">
    <property type="protein sequence ID" value="ADB18529.1"/>
    <property type="molecule type" value="Genomic_DNA"/>
</dbReference>
<organism evidence="3 4">
    <name type="scientific">Pirellula staleyi (strain ATCC 27377 / DSM 6068 / ICPB 4128)</name>
    <name type="common">Pirella staleyi</name>
    <dbReference type="NCBI Taxonomy" id="530564"/>
    <lineage>
        <taxon>Bacteria</taxon>
        <taxon>Pseudomonadati</taxon>
        <taxon>Planctomycetota</taxon>
        <taxon>Planctomycetia</taxon>
        <taxon>Pirellulales</taxon>
        <taxon>Pirellulaceae</taxon>
        <taxon>Pirellula</taxon>
    </lineage>
</organism>
<dbReference type="InterPro" id="IPR029055">
    <property type="entry name" value="Ntn_hydrolases_N"/>
</dbReference>
<dbReference type="EC" id="3.5.1.26" evidence="3"/>
<reference evidence="3 4" key="1">
    <citation type="journal article" date="2009" name="Stand. Genomic Sci.">
        <title>Complete genome sequence of Pirellula staleyi type strain (ATCC 27377).</title>
        <authorList>
            <person name="Clum A."/>
            <person name="Tindall B.J."/>
            <person name="Sikorski J."/>
            <person name="Ivanova N."/>
            <person name="Mavrommatis K."/>
            <person name="Lucas S."/>
            <person name="Glavina del Rio T."/>
            <person name="Nolan M."/>
            <person name="Chen F."/>
            <person name="Tice H."/>
            <person name="Pitluck S."/>
            <person name="Cheng J.F."/>
            <person name="Chertkov O."/>
            <person name="Brettin T."/>
            <person name="Han C."/>
            <person name="Detter J.C."/>
            <person name="Kuske C."/>
            <person name="Bruce D."/>
            <person name="Goodwin L."/>
            <person name="Ovchinikova G."/>
            <person name="Pati A."/>
            <person name="Mikhailova N."/>
            <person name="Chen A."/>
            <person name="Palaniappan K."/>
            <person name="Land M."/>
            <person name="Hauser L."/>
            <person name="Chang Y.J."/>
            <person name="Jeffries C.D."/>
            <person name="Chain P."/>
            <person name="Rohde M."/>
            <person name="Goker M."/>
            <person name="Bristow J."/>
            <person name="Eisen J.A."/>
            <person name="Markowitz V."/>
            <person name="Hugenholtz P."/>
            <person name="Kyrpides N.C."/>
            <person name="Klenk H.P."/>
            <person name="Lapidus A."/>
        </authorList>
    </citation>
    <scope>NUCLEOTIDE SEQUENCE [LARGE SCALE GENOMIC DNA]</scope>
    <source>
        <strain evidence="4">ATCC 27377 / DSM 6068 / ICPB 4128</strain>
    </source>
</reference>
<dbReference type="STRING" id="530564.Psta_3874"/>
<dbReference type="KEGG" id="psl:Psta_3874"/>
<dbReference type="GO" id="GO:0003948">
    <property type="term" value="F:N4-(beta-N-acetylglucosaminyl)-L-asparaginase activity"/>
    <property type="evidence" value="ECO:0007669"/>
    <property type="project" value="UniProtKB-EC"/>
</dbReference>
<dbReference type="OrthoDB" id="9780217at2"/>
<dbReference type="PANTHER" id="PTHR10188">
    <property type="entry name" value="L-ASPARAGINASE"/>
    <property type="match status" value="1"/>
</dbReference>
<keyword evidence="4" id="KW-1185">Reference proteome</keyword>